<feature type="binding site" evidence="10">
    <location>
        <position position="30"/>
    </location>
    <ligand>
        <name>Ca(2+)</name>
        <dbReference type="ChEBI" id="CHEBI:29108"/>
        <label>2</label>
    </ligand>
</feature>
<feature type="domain" description="Plant heme peroxidase family profile" evidence="12">
    <location>
        <begin position="1"/>
        <end position="109"/>
    </location>
</feature>
<evidence type="ECO:0000256" key="7">
    <source>
        <dbReference type="ARBA" id="ARBA00023002"/>
    </source>
</evidence>
<keyword evidence="9" id="KW-0376">Hydrogen peroxide</keyword>
<dbReference type="AlphaFoldDB" id="A0A5P1F4A1"/>
<dbReference type="GO" id="GO:0042744">
    <property type="term" value="P:hydrogen peroxide catabolic process"/>
    <property type="evidence" value="ECO:0007669"/>
    <property type="project" value="UniProtKB-KW"/>
</dbReference>
<protein>
    <recommendedName>
        <fullName evidence="12">Plant heme peroxidase family profile domain-containing protein</fullName>
    </recommendedName>
</protein>
<evidence type="ECO:0000259" key="12">
    <source>
        <dbReference type="PROSITE" id="PS50873"/>
    </source>
</evidence>
<keyword evidence="6 10" id="KW-0106">Calcium</keyword>
<dbReference type="GO" id="GO:0006979">
    <property type="term" value="P:response to oxidative stress"/>
    <property type="evidence" value="ECO:0007669"/>
    <property type="project" value="InterPro"/>
</dbReference>
<evidence type="ECO:0000313" key="14">
    <source>
        <dbReference type="Proteomes" id="UP000243459"/>
    </source>
</evidence>
<dbReference type="InterPro" id="IPR000823">
    <property type="entry name" value="Peroxidase_pln"/>
</dbReference>
<evidence type="ECO:0000256" key="9">
    <source>
        <dbReference type="ARBA" id="ARBA00023324"/>
    </source>
</evidence>
<keyword evidence="7" id="KW-0560">Oxidoreductase</keyword>
<sequence>MSTQPSTPNWLAATLSKACIAGDNTEVAFDASRNSFDNAYFNALQTGDGLLSSDQTLFVSPQTRGFVFAYAMNQARFFFDFQQAMVKMGLIDVKEGNQGDVRLDCRKVN</sequence>
<dbReference type="Pfam" id="PF00141">
    <property type="entry name" value="peroxidase"/>
    <property type="match status" value="1"/>
</dbReference>
<dbReference type="InterPro" id="IPR002016">
    <property type="entry name" value="Haem_peroxidase"/>
</dbReference>
<dbReference type="GO" id="GO:0020037">
    <property type="term" value="F:heme binding"/>
    <property type="evidence" value="ECO:0007669"/>
    <property type="project" value="InterPro"/>
</dbReference>
<comment type="cofactor">
    <cofactor evidence="2">
        <name>heme b</name>
        <dbReference type="ChEBI" id="CHEBI:60344"/>
    </cofactor>
</comment>
<evidence type="ECO:0000256" key="6">
    <source>
        <dbReference type="ARBA" id="ARBA00022837"/>
    </source>
</evidence>
<keyword evidence="3" id="KW-0575">Peroxidase</keyword>
<evidence type="ECO:0000256" key="3">
    <source>
        <dbReference type="ARBA" id="ARBA00022559"/>
    </source>
</evidence>
<comment type="catalytic activity">
    <reaction evidence="1">
        <text>2 a phenolic donor + H2O2 = 2 a phenolic radical donor + 2 H2O</text>
        <dbReference type="Rhea" id="RHEA:56136"/>
        <dbReference type="ChEBI" id="CHEBI:15377"/>
        <dbReference type="ChEBI" id="CHEBI:16240"/>
        <dbReference type="ChEBI" id="CHEBI:139520"/>
        <dbReference type="ChEBI" id="CHEBI:139521"/>
        <dbReference type="EC" id="1.11.1.7"/>
    </reaction>
</comment>
<dbReference type="PRINTS" id="PR00461">
    <property type="entry name" value="PLPEROXIDASE"/>
</dbReference>
<dbReference type="Proteomes" id="UP000243459">
    <property type="component" value="Chromosome 4"/>
</dbReference>
<dbReference type="PANTHER" id="PTHR31517:SF51">
    <property type="entry name" value="PEROXIDASE 55"/>
    <property type="match status" value="1"/>
</dbReference>
<dbReference type="Gramene" id="ONK73206">
    <property type="protein sequence ID" value="ONK73206"/>
    <property type="gene ID" value="A4U43_C04F28390"/>
</dbReference>
<feature type="binding site" evidence="10">
    <location>
        <position position="37"/>
    </location>
    <ligand>
        <name>Ca(2+)</name>
        <dbReference type="ChEBI" id="CHEBI:29108"/>
        <label>2</label>
    </ligand>
</feature>
<dbReference type="GO" id="GO:0046872">
    <property type="term" value="F:metal ion binding"/>
    <property type="evidence" value="ECO:0007669"/>
    <property type="project" value="UniProtKB-KW"/>
</dbReference>
<organism evidence="13 14">
    <name type="scientific">Asparagus officinalis</name>
    <name type="common">Garden asparagus</name>
    <dbReference type="NCBI Taxonomy" id="4686"/>
    <lineage>
        <taxon>Eukaryota</taxon>
        <taxon>Viridiplantae</taxon>
        <taxon>Streptophyta</taxon>
        <taxon>Embryophyta</taxon>
        <taxon>Tracheophyta</taxon>
        <taxon>Spermatophyta</taxon>
        <taxon>Magnoliopsida</taxon>
        <taxon>Liliopsida</taxon>
        <taxon>Asparagales</taxon>
        <taxon>Asparagaceae</taxon>
        <taxon>Asparagoideae</taxon>
        <taxon>Asparagus</taxon>
    </lineage>
</organism>
<keyword evidence="4" id="KW-0349">Heme</keyword>
<keyword evidence="5 10" id="KW-0479">Metal-binding</keyword>
<dbReference type="EMBL" id="CM007384">
    <property type="protein sequence ID" value="ONK73206.1"/>
    <property type="molecule type" value="Genomic_DNA"/>
</dbReference>
<evidence type="ECO:0000256" key="8">
    <source>
        <dbReference type="ARBA" id="ARBA00023004"/>
    </source>
</evidence>
<accession>A0A5P1F4A1</accession>
<keyword evidence="14" id="KW-1185">Reference proteome</keyword>
<dbReference type="GO" id="GO:0140825">
    <property type="term" value="F:lactoperoxidase activity"/>
    <property type="evidence" value="ECO:0007669"/>
    <property type="project" value="UniProtKB-EC"/>
</dbReference>
<comment type="similarity">
    <text evidence="11">Belongs to the peroxidase family.</text>
</comment>
<evidence type="ECO:0000313" key="13">
    <source>
        <dbReference type="EMBL" id="ONK73206.1"/>
    </source>
</evidence>
<dbReference type="PANTHER" id="PTHR31517">
    <property type="match status" value="1"/>
</dbReference>
<evidence type="ECO:0000256" key="11">
    <source>
        <dbReference type="RuleBase" id="RU004241"/>
    </source>
</evidence>
<keyword evidence="8" id="KW-0408">Iron</keyword>
<evidence type="ECO:0000256" key="4">
    <source>
        <dbReference type="ARBA" id="ARBA00022617"/>
    </source>
</evidence>
<evidence type="ECO:0000256" key="10">
    <source>
        <dbReference type="PIRSR" id="PIRSR600823-3"/>
    </source>
</evidence>
<dbReference type="PROSITE" id="PS50873">
    <property type="entry name" value="PEROXIDASE_4"/>
    <property type="match status" value="1"/>
</dbReference>
<reference evidence="14" key="1">
    <citation type="journal article" date="2017" name="Nat. Commun.">
        <title>The asparagus genome sheds light on the origin and evolution of a young Y chromosome.</title>
        <authorList>
            <person name="Harkess A."/>
            <person name="Zhou J."/>
            <person name="Xu C."/>
            <person name="Bowers J.E."/>
            <person name="Van der Hulst R."/>
            <person name="Ayyampalayam S."/>
            <person name="Mercati F."/>
            <person name="Riccardi P."/>
            <person name="McKain M.R."/>
            <person name="Kakrana A."/>
            <person name="Tang H."/>
            <person name="Ray J."/>
            <person name="Groenendijk J."/>
            <person name="Arikit S."/>
            <person name="Mathioni S.M."/>
            <person name="Nakano M."/>
            <person name="Shan H."/>
            <person name="Telgmann-Rauber A."/>
            <person name="Kanno A."/>
            <person name="Yue Z."/>
            <person name="Chen H."/>
            <person name="Li W."/>
            <person name="Chen Y."/>
            <person name="Xu X."/>
            <person name="Zhang Y."/>
            <person name="Luo S."/>
            <person name="Chen H."/>
            <person name="Gao J."/>
            <person name="Mao Z."/>
            <person name="Pires J.C."/>
            <person name="Luo M."/>
            <person name="Kudrna D."/>
            <person name="Wing R.A."/>
            <person name="Meyers B.C."/>
            <person name="Yi K."/>
            <person name="Kong H."/>
            <person name="Lavrijsen P."/>
            <person name="Sunseri F."/>
            <person name="Falavigna A."/>
            <person name="Ye Y."/>
            <person name="Leebens-Mack J.H."/>
            <person name="Chen G."/>
        </authorList>
    </citation>
    <scope>NUCLEOTIDE SEQUENCE [LARGE SCALE GENOMIC DNA]</scope>
    <source>
        <strain evidence="14">cv. DH0086</strain>
    </source>
</reference>
<gene>
    <name evidence="13" type="ORF">A4U43_C04F28390</name>
</gene>
<evidence type="ECO:0000256" key="1">
    <source>
        <dbReference type="ARBA" id="ARBA00000189"/>
    </source>
</evidence>
<evidence type="ECO:0000256" key="5">
    <source>
        <dbReference type="ARBA" id="ARBA00022723"/>
    </source>
</evidence>
<dbReference type="SUPFAM" id="SSF48113">
    <property type="entry name" value="Heme-dependent peroxidases"/>
    <property type="match status" value="1"/>
</dbReference>
<evidence type="ECO:0000256" key="2">
    <source>
        <dbReference type="ARBA" id="ARBA00001970"/>
    </source>
</evidence>
<dbReference type="OMA" id="PIVEIYA"/>
<dbReference type="Gene3D" id="1.10.420.10">
    <property type="entry name" value="Peroxidase, domain 2"/>
    <property type="match status" value="1"/>
</dbReference>
<dbReference type="InterPro" id="IPR010255">
    <property type="entry name" value="Haem_peroxidase_sf"/>
</dbReference>
<proteinExistence type="inferred from homology"/>
<name>A0A5P1F4A1_ASPOF</name>
<comment type="cofactor">
    <cofactor evidence="10">
        <name>Ca(2+)</name>
        <dbReference type="ChEBI" id="CHEBI:29108"/>
    </cofactor>
    <text evidence="10">Binds 2 calcium ions per subunit.</text>
</comment>
<dbReference type="Gene3D" id="1.10.520.10">
    <property type="match status" value="1"/>
</dbReference>